<keyword evidence="7" id="KW-0456">Lyase</keyword>
<dbReference type="AlphaFoldDB" id="C7N0L8"/>
<keyword evidence="8" id="KW-1185">Reference proteome</keyword>
<dbReference type="GO" id="GO:0046872">
    <property type="term" value="F:metal ion binding"/>
    <property type="evidence" value="ECO:0007669"/>
    <property type="project" value="UniProtKB-KW"/>
</dbReference>
<keyword evidence="7" id="KW-0670">Pyruvate</keyword>
<dbReference type="SFLD" id="SFLDS00029">
    <property type="entry name" value="Radical_SAM"/>
    <property type="match status" value="1"/>
</dbReference>
<organism evidence="7 8">
    <name type="scientific">Slackia heliotrinireducens (strain ATCC 29202 / DSM 20476 / NCTC 11029 / RHS 1)</name>
    <name type="common">Peptococcus heliotrinreducens</name>
    <dbReference type="NCBI Taxonomy" id="471855"/>
    <lineage>
        <taxon>Bacteria</taxon>
        <taxon>Bacillati</taxon>
        <taxon>Actinomycetota</taxon>
        <taxon>Coriobacteriia</taxon>
        <taxon>Eggerthellales</taxon>
        <taxon>Eggerthellaceae</taxon>
        <taxon>Slackia</taxon>
    </lineage>
</organism>
<dbReference type="InterPro" id="IPR007197">
    <property type="entry name" value="rSAM"/>
</dbReference>
<dbReference type="Pfam" id="PF04055">
    <property type="entry name" value="Radical_SAM"/>
    <property type="match status" value="1"/>
</dbReference>
<dbReference type="STRING" id="471855.Shel_00200"/>
<dbReference type="RefSeq" id="WP_012797207.1">
    <property type="nucleotide sequence ID" value="NC_013165.1"/>
</dbReference>
<evidence type="ECO:0000256" key="5">
    <source>
        <dbReference type="SAM" id="MobiDB-lite"/>
    </source>
</evidence>
<dbReference type="Proteomes" id="UP000002026">
    <property type="component" value="Chromosome"/>
</dbReference>
<dbReference type="KEGG" id="shi:Shel_00200"/>
<evidence type="ECO:0000256" key="2">
    <source>
        <dbReference type="ARBA" id="ARBA00022723"/>
    </source>
</evidence>
<dbReference type="Gene3D" id="3.20.20.70">
    <property type="entry name" value="Aldolase class I"/>
    <property type="match status" value="1"/>
</dbReference>
<name>C7N0L8_SLAHD</name>
<evidence type="ECO:0000313" key="7">
    <source>
        <dbReference type="EMBL" id="ACV21096.1"/>
    </source>
</evidence>
<evidence type="ECO:0000256" key="1">
    <source>
        <dbReference type="ARBA" id="ARBA00022691"/>
    </source>
</evidence>
<feature type="domain" description="Radical SAM core" evidence="6">
    <location>
        <begin position="130"/>
        <end position="234"/>
    </location>
</feature>
<keyword evidence="4" id="KW-0411">Iron-sulfur</keyword>
<dbReference type="SUPFAM" id="SSF102114">
    <property type="entry name" value="Radical SAM enzymes"/>
    <property type="match status" value="1"/>
</dbReference>
<keyword evidence="1" id="KW-0949">S-adenosyl-L-methionine</keyword>
<feature type="region of interest" description="Disordered" evidence="5">
    <location>
        <begin position="1"/>
        <end position="44"/>
    </location>
</feature>
<evidence type="ECO:0000259" key="6">
    <source>
        <dbReference type="Pfam" id="PF04055"/>
    </source>
</evidence>
<dbReference type="InterPro" id="IPR058240">
    <property type="entry name" value="rSAM_sf"/>
</dbReference>
<dbReference type="eggNOG" id="COG2108">
    <property type="taxonomic scope" value="Bacteria"/>
</dbReference>
<evidence type="ECO:0000313" key="8">
    <source>
        <dbReference type="Proteomes" id="UP000002026"/>
    </source>
</evidence>
<evidence type="ECO:0000256" key="4">
    <source>
        <dbReference type="ARBA" id="ARBA00023014"/>
    </source>
</evidence>
<gene>
    <name evidence="7" type="ordered locus">Shel_00200</name>
</gene>
<feature type="compositionally biased region" description="Polar residues" evidence="5">
    <location>
        <begin position="15"/>
        <end position="31"/>
    </location>
</feature>
<dbReference type="InterPro" id="IPR013785">
    <property type="entry name" value="Aldolase_TIM"/>
</dbReference>
<keyword evidence="3" id="KW-0408">Iron</keyword>
<protein>
    <submittedName>
        <fullName evidence="7">Pyruvate formate-lyase activating-like enzyme</fullName>
    </submittedName>
</protein>
<accession>C7N0L8</accession>
<dbReference type="GO" id="GO:0051536">
    <property type="term" value="F:iron-sulfur cluster binding"/>
    <property type="evidence" value="ECO:0007669"/>
    <property type="project" value="UniProtKB-KW"/>
</dbReference>
<dbReference type="CDD" id="cd01335">
    <property type="entry name" value="Radical_SAM"/>
    <property type="match status" value="1"/>
</dbReference>
<proteinExistence type="predicted"/>
<reference evidence="7 8" key="1">
    <citation type="journal article" date="2009" name="Stand. Genomic Sci.">
        <title>Complete genome sequence of Slackia heliotrinireducens type strain (RHS 1).</title>
        <authorList>
            <person name="Pukall R."/>
            <person name="Lapidus A."/>
            <person name="Nolan M."/>
            <person name="Copeland A."/>
            <person name="Glavina Del Rio T."/>
            <person name="Lucas S."/>
            <person name="Chen F."/>
            <person name="Tice H."/>
            <person name="Cheng J.F."/>
            <person name="Chertkov O."/>
            <person name="Bruce D."/>
            <person name="Goodwin L."/>
            <person name="Kuske C."/>
            <person name="Brettin T."/>
            <person name="Detter J.C."/>
            <person name="Han C."/>
            <person name="Pitluck S."/>
            <person name="Pati A."/>
            <person name="Mavrommatis K."/>
            <person name="Ivanova N."/>
            <person name="Ovchinnikova G."/>
            <person name="Chen A."/>
            <person name="Palaniappan K."/>
            <person name="Schneider S."/>
            <person name="Rohde M."/>
            <person name="Chain P."/>
            <person name="D'haeseleer P."/>
            <person name="Goker M."/>
            <person name="Bristow J."/>
            <person name="Eisen J.A."/>
            <person name="Markowitz V."/>
            <person name="Kyrpides N.C."/>
            <person name="Klenk H.P."/>
            <person name="Hugenholtz P."/>
        </authorList>
    </citation>
    <scope>NUCLEOTIDE SEQUENCE [LARGE SCALE GENOMIC DNA]</scope>
    <source>
        <strain evidence="8">ATCC 29202 / DSM 20476 / NCTC 11029 / RHS 1</strain>
    </source>
</reference>
<dbReference type="PANTHER" id="PTHR43288:SF1">
    <property type="entry name" value="GLYCYL-RADICAL ENZYME ACTIVATING ENZYME MJ0021-RELATED"/>
    <property type="match status" value="1"/>
</dbReference>
<feature type="compositionally biased region" description="Basic residues" evidence="5">
    <location>
        <begin position="1"/>
        <end position="14"/>
    </location>
</feature>
<dbReference type="PANTHER" id="PTHR43288">
    <property type="entry name" value="BIOTIN SYNTHASE-RELATED PROTEIN, RADICAL SAM SUPERFAMILY"/>
    <property type="match status" value="1"/>
</dbReference>
<evidence type="ECO:0000256" key="3">
    <source>
        <dbReference type="ARBA" id="ARBA00023004"/>
    </source>
</evidence>
<dbReference type="GO" id="GO:0016829">
    <property type="term" value="F:lyase activity"/>
    <property type="evidence" value="ECO:0007669"/>
    <property type="project" value="UniProtKB-KW"/>
</dbReference>
<dbReference type="EMBL" id="CP001684">
    <property type="protein sequence ID" value="ACV21096.1"/>
    <property type="molecule type" value="Genomic_DNA"/>
</dbReference>
<keyword evidence="2" id="KW-0479">Metal-binding</keyword>
<sequence>MAGSKSKKRSKKSRGTASRPTPRRQQLTPATTVAHIPLELPEPAPDNPPLNEWIVRYLTIYQEYLIGAANKGVEFGEPYQHDDACREVKERLREKGVTFRNGEASIVHGDISTACIACTGGDSQSFFYSLRCPKNCFFCFNHNQNNYAGYLDDDRDWRSELAAIMEAGRPMTHLALTGGEPLMRPDEACAFFEIARANWPDAHLRLYTSGEGLTREIMERLVAAGMNEIRFSIKLDVDTILTPQDFEFIRMSCEFPVSTMVEMPVMPGTFDQMTGILRELDALGAFGINLLEFCYAKHNWPEFAKRGFKVKNPPFTVLYDWGYAGSHPIEGSDLECLRLLEYAADQGLRLGVHYCSLENKHRDQVYQMNHMAPFSNPCFAMDDGDFYWKTCKVFGADVAPVRRLLESVDAAGRLWSYDAEDDCLAFNSQLRDRVLELPVRVMTSANILVKYPEGVMLRELGLFD</sequence>
<dbReference type="HOGENOM" id="CLU_620840_0_0_11"/>